<dbReference type="EMBL" id="MU001746">
    <property type="protein sequence ID" value="KAF2800526.1"/>
    <property type="molecule type" value="Genomic_DNA"/>
</dbReference>
<accession>A0A6A6XVG1</accession>
<dbReference type="Proteomes" id="UP000799757">
    <property type="component" value="Unassembled WGS sequence"/>
</dbReference>
<evidence type="ECO:0000313" key="1">
    <source>
        <dbReference type="EMBL" id="KAF2800526.1"/>
    </source>
</evidence>
<protein>
    <submittedName>
        <fullName evidence="1">Uncharacterized protein</fullName>
    </submittedName>
</protein>
<dbReference type="AlphaFoldDB" id="A0A6A6XVG1"/>
<dbReference type="OrthoDB" id="2157530at2759"/>
<sequence length="293" mass="33174">MSIIPDYTVDASEVFINFSRQHILHEGLTTLLFAGLEQLRGLGVLELSDEMSENIFDAPKFLENLSLPTWVPELRLDRIQPLHRFWMPQTFNAALDLTPAVVLHKTCPHIIAVRGCVFDTITHPFPTTIAHNKIERTNDSELMNYLETLIYLGFVWRFSKEHYTERGGYPTGEEHDSVFDSVVTASRTTGKLANAAKGQDPGWIDRMLGILKRGSEHGFVAISDDFREDPSLQMHVAVFFSCLSFLMCYDQCVITEEGYMGLAPRISQAGDRIAWINGLQSFLVLRPITNTSY</sequence>
<keyword evidence="2" id="KW-1185">Reference proteome</keyword>
<gene>
    <name evidence="1" type="ORF">K505DRAFT_331628</name>
</gene>
<proteinExistence type="predicted"/>
<reference evidence="1" key="1">
    <citation type="journal article" date="2020" name="Stud. Mycol.">
        <title>101 Dothideomycetes genomes: a test case for predicting lifestyles and emergence of pathogens.</title>
        <authorList>
            <person name="Haridas S."/>
            <person name="Albert R."/>
            <person name="Binder M."/>
            <person name="Bloem J."/>
            <person name="Labutti K."/>
            <person name="Salamov A."/>
            <person name="Andreopoulos B."/>
            <person name="Baker S."/>
            <person name="Barry K."/>
            <person name="Bills G."/>
            <person name="Bluhm B."/>
            <person name="Cannon C."/>
            <person name="Castanera R."/>
            <person name="Culley D."/>
            <person name="Daum C."/>
            <person name="Ezra D."/>
            <person name="Gonzalez J."/>
            <person name="Henrissat B."/>
            <person name="Kuo A."/>
            <person name="Liang C."/>
            <person name="Lipzen A."/>
            <person name="Lutzoni F."/>
            <person name="Magnuson J."/>
            <person name="Mondo S."/>
            <person name="Nolan M."/>
            <person name="Ohm R."/>
            <person name="Pangilinan J."/>
            <person name="Park H.-J."/>
            <person name="Ramirez L."/>
            <person name="Alfaro M."/>
            <person name="Sun H."/>
            <person name="Tritt A."/>
            <person name="Yoshinaga Y."/>
            <person name="Zwiers L.-H."/>
            <person name="Turgeon B."/>
            <person name="Goodwin S."/>
            <person name="Spatafora J."/>
            <person name="Crous P."/>
            <person name="Grigoriev I."/>
        </authorList>
    </citation>
    <scope>NUCLEOTIDE SEQUENCE</scope>
    <source>
        <strain evidence="1">CBS 109.77</strain>
    </source>
</reference>
<name>A0A6A6XVG1_9PLEO</name>
<organism evidence="1 2">
    <name type="scientific">Melanomma pulvis-pyrius CBS 109.77</name>
    <dbReference type="NCBI Taxonomy" id="1314802"/>
    <lineage>
        <taxon>Eukaryota</taxon>
        <taxon>Fungi</taxon>
        <taxon>Dikarya</taxon>
        <taxon>Ascomycota</taxon>
        <taxon>Pezizomycotina</taxon>
        <taxon>Dothideomycetes</taxon>
        <taxon>Pleosporomycetidae</taxon>
        <taxon>Pleosporales</taxon>
        <taxon>Melanommataceae</taxon>
        <taxon>Melanomma</taxon>
    </lineage>
</organism>
<evidence type="ECO:0000313" key="2">
    <source>
        <dbReference type="Proteomes" id="UP000799757"/>
    </source>
</evidence>